<accession>A0A1D1W312</accession>
<dbReference type="Proteomes" id="UP000186922">
    <property type="component" value="Unassembled WGS sequence"/>
</dbReference>
<dbReference type="EMBL" id="BDGG01000016">
    <property type="protein sequence ID" value="GAV07922.1"/>
    <property type="molecule type" value="Genomic_DNA"/>
</dbReference>
<dbReference type="Pfam" id="PF00468">
    <property type="entry name" value="Ribosomal_L34"/>
    <property type="match status" value="1"/>
</dbReference>
<gene>
    <name evidence="4" type="primary">RvY_17700-1</name>
    <name evidence="4" type="synonym">RvY_17700.1</name>
    <name evidence="4" type="ORF">RvY_17700</name>
</gene>
<comment type="similarity">
    <text evidence="1">Belongs to the bacterial ribosomal protein bL34 family.</text>
</comment>
<evidence type="ECO:0000256" key="1">
    <source>
        <dbReference type="ARBA" id="ARBA00010111"/>
    </source>
</evidence>
<sequence>MLRTFASGIIARAGLISSSLLLEAPVRRICLAPRSLIPSLPQCSTVSGSILSRCKNQRLNFGHDRRTFYGIPAAVNPAPASALLQPSSRVEVPMRMKSKKGRIYIPALRPDPLKQLRYGGYSARMSTSAGRAILQRRILAGRKYLHH</sequence>
<dbReference type="OrthoDB" id="431691at2759"/>
<organism evidence="4 5">
    <name type="scientific">Ramazzottius varieornatus</name>
    <name type="common">Water bear</name>
    <name type="synonym">Tardigrade</name>
    <dbReference type="NCBI Taxonomy" id="947166"/>
    <lineage>
        <taxon>Eukaryota</taxon>
        <taxon>Metazoa</taxon>
        <taxon>Ecdysozoa</taxon>
        <taxon>Tardigrada</taxon>
        <taxon>Eutardigrada</taxon>
        <taxon>Parachela</taxon>
        <taxon>Hypsibioidea</taxon>
        <taxon>Ramazzottiidae</taxon>
        <taxon>Ramazzottius</taxon>
    </lineage>
</organism>
<name>A0A1D1W312_RAMVA</name>
<evidence type="ECO:0000256" key="2">
    <source>
        <dbReference type="ARBA" id="ARBA00022980"/>
    </source>
</evidence>
<dbReference type="Gene3D" id="1.10.287.3980">
    <property type="match status" value="1"/>
</dbReference>
<dbReference type="GO" id="GO:1990904">
    <property type="term" value="C:ribonucleoprotein complex"/>
    <property type="evidence" value="ECO:0007669"/>
    <property type="project" value="UniProtKB-KW"/>
</dbReference>
<keyword evidence="2" id="KW-0689">Ribosomal protein</keyword>
<keyword evidence="3" id="KW-0687">Ribonucleoprotein</keyword>
<reference evidence="4 5" key="1">
    <citation type="journal article" date="2016" name="Nat. Commun.">
        <title>Extremotolerant tardigrade genome and improved radiotolerance of human cultured cells by tardigrade-unique protein.</title>
        <authorList>
            <person name="Hashimoto T."/>
            <person name="Horikawa D.D."/>
            <person name="Saito Y."/>
            <person name="Kuwahara H."/>
            <person name="Kozuka-Hata H."/>
            <person name="Shin-I T."/>
            <person name="Minakuchi Y."/>
            <person name="Ohishi K."/>
            <person name="Motoyama A."/>
            <person name="Aizu T."/>
            <person name="Enomoto A."/>
            <person name="Kondo K."/>
            <person name="Tanaka S."/>
            <person name="Hara Y."/>
            <person name="Koshikawa S."/>
            <person name="Sagara H."/>
            <person name="Miura T."/>
            <person name="Yokobori S."/>
            <person name="Miyagawa K."/>
            <person name="Suzuki Y."/>
            <person name="Kubo T."/>
            <person name="Oyama M."/>
            <person name="Kohara Y."/>
            <person name="Fujiyama A."/>
            <person name="Arakawa K."/>
            <person name="Katayama T."/>
            <person name="Toyoda A."/>
            <person name="Kunieda T."/>
        </authorList>
    </citation>
    <scope>NUCLEOTIDE SEQUENCE [LARGE SCALE GENOMIC DNA]</scope>
    <source>
        <strain evidence="4 5">YOKOZUNA-1</strain>
    </source>
</reference>
<evidence type="ECO:0000313" key="4">
    <source>
        <dbReference type="EMBL" id="GAV07922.1"/>
    </source>
</evidence>
<evidence type="ECO:0000256" key="3">
    <source>
        <dbReference type="ARBA" id="ARBA00023274"/>
    </source>
</evidence>
<dbReference type="GO" id="GO:0006412">
    <property type="term" value="P:translation"/>
    <property type="evidence" value="ECO:0007669"/>
    <property type="project" value="InterPro"/>
</dbReference>
<comment type="caution">
    <text evidence="4">The sequence shown here is derived from an EMBL/GenBank/DDBJ whole genome shotgun (WGS) entry which is preliminary data.</text>
</comment>
<dbReference type="GO" id="GO:0003735">
    <property type="term" value="F:structural constituent of ribosome"/>
    <property type="evidence" value="ECO:0007669"/>
    <property type="project" value="InterPro"/>
</dbReference>
<evidence type="ECO:0000313" key="5">
    <source>
        <dbReference type="Proteomes" id="UP000186922"/>
    </source>
</evidence>
<protein>
    <submittedName>
        <fullName evidence="4">Uncharacterized protein</fullName>
    </submittedName>
</protein>
<proteinExistence type="inferred from homology"/>
<dbReference type="AlphaFoldDB" id="A0A1D1W312"/>
<dbReference type="InterPro" id="IPR000271">
    <property type="entry name" value="Ribosomal_bL34"/>
</dbReference>
<keyword evidence="5" id="KW-1185">Reference proteome</keyword>
<dbReference type="GO" id="GO:0005840">
    <property type="term" value="C:ribosome"/>
    <property type="evidence" value="ECO:0007669"/>
    <property type="project" value="UniProtKB-KW"/>
</dbReference>